<dbReference type="InterPro" id="IPR011701">
    <property type="entry name" value="MFS"/>
</dbReference>
<dbReference type="Gene3D" id="1.20.1250.20">
    <property type="entry name" value="MFS general substrate transporter like domains"/>
    <property type="match status" value="1"/>
</dbReference>
<keyword evidence="3 7" id="KW-0812">Transmembrane</keyword>
<feature type="transmembrane region" description="Helical" evidence="7">
    <location>
        <begin position="340"/>
        <end position="359"/>
    </location>
</feature>
<sequence>MDDIMIDEGDDVGENCEVLTIRRTKAADRDDETLVGIGWRVFGLTIFTLITVMQVIQEYLLVVTIFGMAEELKFGETECQVINGTAARDYIGDLNMTGEELCAEAGRCSENSTFFLPDVCGVRYTGRGTLYDVLAGPIYLIIHGITTVPLIGLVQGLSMRAPLSIAMFTVLWTLCTLLTAFVNDYWAVALLRFLFGIFTGPINSLKIAYLAHIFPTEVHTIVFGISHYGNALGFGASFLFVNVTNSLVWRWCYIICGAAGLFLALASCFMANPKGPRPHDKINSVVSSWKQQRSSLRQIAWPCVMCVILSFTASVSATFVGSYNITIYLAEYFPEFDVSVIGLITIVAGFIGSIFGGWMGDRLRKISGIRARIGLCIVLQIVGFVTATLIYQTPLTALVIILCINYCCYSWFAIVLQAILSDLTPHDCKTGVFAITYFFTNSIAVLLTWPLPRYHP</sequence>
<comment type="similarity">
    <text evidence="6">Belongs to the major facilitator superfamily. Spinster (TC 2.A.1.49) family.</text>
</comment>
<evidence type="ECO:0000313" key="9">
    <source>
        <dbReference type="EnsemblMetazoa" id="XP_030831918"/>
    </source>
</evidence>
<dbReference type="InterPro" id="IPR036259">
    <property type="entry name" value="MFS_trans_sf"/>
</dbReference>
<dbReference type="SUPFAM" id="SSF103473">
    <property type="entry name" value="MFS general substrate transporter"/>
    <property type="match status" value="1"/>
</dbReference>
<dbReference type="InterPro" id="IPR044770">
    <property type="entry name" value="MFS_spinster-like"/>
</dbReference>
<dbReference type="OrthoDB" id="2962993at2759"/>
<keyword evidence="2" id="KW-0813">Transport</keyword>
<dbReference type="Pfam" id="PF07690">
    <property type="entry name" value="MFS_1"/>
    <property type="match status" value="1"/>
</dbReference>
<evidence type="ECO:0000313" key="10">
    <source>
        <dbReference type="Proteomes" id="UP000007110"/>
    </source>
</evidence>
<evidence type="ECO:0000256" key="7">
    <source>
        <dbReference type="SAM" id="Phobius"/>
    </source>
</evidence>
<evidence type="ECO:0000256" key="6">
    <source>
        <dbReference type="ARBA" id="ARBA00024338"/>
    </source>
</evidence>
<feature type="transmembrane region" description="Helical" evidence="7">
    <location>
        <begin position="371"/>
        <end position="391"/>
    </location>
</feature>
<feature type="transmembrane region" description="Helical" evidence="7">
    <location>
        <begin position="188"/>
        <end position="209"/>
    </location>
</feature>
<protein>
    <recommendedName>
        <fullName evidence="8">Major facilitator superfamily (MFS) profile domain-containing protein</fullName>
    </recommendedName>
</protein>
<dbReference type="RefSeq" id="XP_030831918.1">
    <property type="nucleotide sequence ID" value="XM_030976058.1"/>
</dbReference>
<feature type="transmembrane region" description="Helical" evidence="7">
    <location>
        <begin position="432"/>
        <end position="451"/>
    </location>
</feature>
<evidence type="ECO:0000256" key="5">
    <source>
        <dbReference type="ARBA" id="ARBA00023136"/>
    </source>
</evidence>
<keyword evidence="10" id="KW-1185">Reference proteome</keyword>
<organism evidence="9 10">
    <name type="scientific">Strongylocentrotus purpuratus</name>
    <name type="common">Purple sea urchin</name>
    <dbReference type="NCBI Taxonomy" id="7668"/>
    <lineage>
        <taxon>Eukaryota</taxon>
        <taxon>Metazoa</taxon>
        <taxon>Echinodermata</taxon>
        <taxon>Eleutherozoa</taxon>
        <taxon>Echinozoa</taxon>
        <taxon>Echinoidea</taxon>
        <taxon>Euechinoidea</taxon>
        <taxon>Echinacea</taxon>
        <taxon>Camarodonta</taxon>
        <taxon>Echinidea</taxon>
        <taxon>Strongylocentrotidae</taxon>
        <taxon>Strongylocentrotus</taxon>
    </lineage>
</organism>
<reference evidence="9" key="2">
    <citation type="submission" date="2021-01" db="UniProtKB">
        <authorList>
            <consortium name="EnsemblMetazoa"/>
        </authorList>
    </citation>
    <scope>IDENTIFICATION</scope>
</reference>
<keyword evidence="5 7" id="KW-0472">Membrane</keyword>
<feature type="transmembrane region" description="Helical" evidence="7">
    <location>
        <begin position="133"/>
        <end position="154"/>
    </location>
</feature>
<dbReference type="PANTHER" id="PTHR23505:SF79">
    <property type="entry name" value="PROTEIN SPINSTER"/>
    <property type="match status" value="1"/>
</dbReference>
<comment type="subcellular location">
    <subcellularLocation>
        <location evidence="1">Membrane</location>
        <topology evidence="1">Multi-pass membrane protein</topology>
    </subcellularLocation>
</comment>
<feature type="transmembrane region" description="Helical" evidence="7">
    <location>
        <begin position="397"/>
        <end position="420"/>
    </location>
</feature>
<dbReference type="EnsemblMetazoa" id="XM_030976058">
    <property type="protein sequence ID" value="XP_030831918"/>
    <property type="gene ID" value="LOC755051"/>
</dbReference>
<evidence type="ECO:0000256" key="1">
    <source>
        <dbReference type="ARBA" id="ARBA00004141"/>
    </source>
</evidence>
<feature type="transmembrane region" description="Helical" evidence="7">
    <location>
        <begin position="299"/>
        <end position="320"/>
    </location>
</feature>
<dbReference type="KEGG" id="spu:755051"/>
<evidence type="ECO:0000259" key="8">
    <source>
        <dbReference type="PROSITE" id="PS50850"/>
    </source>
</evidence>
<dbReference type="PROSITE" id="PS50850">
    <property type="entry name" value="MFS"/>
    <property type="match status" value="1"/>
</dbReference>
<feature type="domain" description="Major facilitator superfamily (MFS) profile" evidence="8">
    <location>
        <begin position="59"/>
        <end position="456"/>
    </location>
</feature>
<evidence type="ECO:0000256" key="4">
    <source>
        <dbReference type="ARBA" id="ARBA00022989"/>
    </source>
</evidence>
<feature type="transmembrane region" description="Helical" evidence="7">
    <location>
        <begin position="33"/>
        <end position="56"/>
    </location>
</feature>
<dbReference type="Proteomes" id="UP000007110">
    <property type="component" value="Unassembled WGS sequence"/>
</dbReference>
<reference evidence="10" key="1">
    <citation type="submission" date="2015-02" db="EMBL/GenBank/DDBJ databases">
        <title>Genome sequencing for Strongylocentrotus purpuratus.</title>
        <authorList>
            <person name="Murali S."/>
            <person name="Liu Y."/>
            <person name="Vee V."/>
            <person name="English A."/>
            <person name="Wang M."/>
            <person name="Skinner E."/>
            <person name="Han Y."/>
            <person name="Muzny D.M."/>
            <person name="Worley K.C."/>
            <person name="Gibbs R.A."/>
        </authorList>
    </citation>
    <scope>NUCLEOTIDE SEQUENCE</scope>
</reference>
<evidence type="ECO:0000256" key="3">
    <source>
        <dbReference type="ARBA" id="ARBA00022692"/>
    </source>
</evidence>
<proteinExistence type="inferred from homology"/>
<evidence type="ECO:0000256" key="2">
    <source>
        <dbReference type="ARBA" id="ARBA00022448"/>
    </source>
</evidence>
<dbReference type="PANTHER" id="PTHR23505">
    <property type="entry name" value="SPINSTER"/>
    <property type="match status" value="1"/>
</dbReference>
<dbReference type="OMA" id="IMIDEGD"/>
<feature type="transmembrane region" description="Helical" evidence="7">
    <location>
        <begin position="161"/>
        <end position="182"/>
    </location>
</feature>
<accession>A0A7M7N6I8</accession>
<dbReference type="InParanoid" id="A0A7M7N6I8"/>
<dbReference type="AlphaFoldDB" id="A0A7M7N6I8"/>
<feature type="transmembrane region" description="Helical" evidence="7">
    <location>
        <begin position="221"/>
        <end position="241"/>
    </location>
</feature>
<dbReference type="GeneID" id="755051"/>
<dbReference type="InterPro" id="IPR020846">
    <property type="entry name" value="MFS_dom"/>
</dbReference>
<dbReference type="GO" id="GO:0016020">
    <property type="term" value="C:membrane"/>
    <property type="evidence" value="ECO:0000318"/>
    <property type="project" value="GO_Central"/>
</dbReference>
<feature type="transmembrane region" description="Helical" evidence="7">
    <location>
        <begin position="247"/>
        <end position="271"/>
    </location>
</feature>
<keyword evidence="4 7" id="KW-1133">Transmembrane helix</keyword>
<dbReference type="GO" id="GO:0022857">
    <property type="term" value="F:transmembrane transporter activity"/>
    <property type="evidence" value="ECO:0000318"/>
    <property type="project" value="GO_Central"/>
</dbReference>
<name>A0A7M7N6I8_STRPU</name>